<dbReference type="InterPro" id="IPR013785">
    <property type="entry name" value="Aldolase_TIM"/>
</dbReference>
<dbReference type="InterPro" id="IPR002932">
    <property type="entry name" value="Glu_synthdom"/>
</dbReference>
<proteinExistence type="inferred from homology"/>
<name>A0A3S5Y4F4_RHOH1</name>
<evidence type="ECO:0000259" key="3">
    <source>
        <dbReference type="Pfam" id="PF01645"/>
    </source>
</evidence>
<dbReference type="AlphaFoldDB" id="A0A3S5Y4F4"/>
<dbReference type="InterPro" id="IPR027283">
    <property type="entry name" value="YerD"/>
</dbReference>
<feature type="domain" description="Glutamate synthase" evidence="3">
    <location>
        <begin position="155"/>
        <end position="470"/>
    </location>
</feature>
<dbReference type="PANTHER" id="PTHR43819">
    <property type="entry name" value="ARCHAEAL-TYPE GLUTAMATE SYNTHASE [NADPH]"/>
    <property type="match status" value="1"/>
</dbReference>
<dbReference type="GO" id="GO:0015930">
    <property type="term" value="F:glutamate synthase activity"/>
    <property type="evidence" value="ECO:0007669"/>
    <property type="project" value="InterPro"/>
</dbReference>
<dbReference type="KEGG" id="req:REQ_13240"/>
<organism evidence="4">
    <name type="scientific">Rhodococcus hoagii (strain 103S)</name>
    <name type="common">Rhodococcus equi</name>
    <dbReference type="NCBI Taxonomy" id="685727"/>
    <lineage>
        <taxon>Bacteria</taxon>
        <taxon>Bacillati</taxon>
        <taxon>Actinomycetota</taxon>
        <taxon>Actinomycetes</taxon>
        <taxon>Mycobacteriales</taxon>
        <taxon>Nocardiaceae</taxon>
        <taxon>Prescottella</taxon>
    </lineage>
</organism>
<dbReference type="Gene3D" id="3.20.20.70">
    <property type="entry name" value="Aldolase class I"/>
    <property type="match status" value="1"/>
</dbReference>
<accession>A0A3S5Y4F4</accession>
<dbReference type="GO" id="GO:0006537">
    <property type="term" value="P:glutamate biosynthetic process"/>
    <property type="evidence" value="ECO:0007669"/>
    <property type="project" value="InterPro"/>
</dbReference>
<sequence>MARWSIVVGVWALALAAGVAVATESRWWLIVALPLFALAVTGTWDLTQRRHNVLRNYPILGHARFLLERIRPEIQQYFVESQTDGTPFDRETRDLVYERAKGTLDEEPFGTERDVHAVGYEFMTHSLRARLAPAETPTVRLGGPDCTRPYDIALLNVSAMSFGSLSANAIEALNAGAARGGFAHDTGEGGISRYHRKHGGDLIWEIASGYFGCRTPDGNFDPDQFAAKASDDQVKAISVKLSQGAKPGFGGVLPGAKVTAEIAEARGVPIGETVTSPPAHRAFGTPVELIDFVTRLRQLSGGKPVGFKLCVGSRVEFLAICKAMLERDVTPDFVIVDGAEGGTGAGPVEFEDHMGMPLTEGLIIVHNALVGAGLRDRVKIGASGKVASGADIVKRIIQGADFTLAARAMMFAVGCIQAQKCHTNRCPVGVTTQDPARTRALDVPDKTARVARFQQATVASAKQMVASMGLDSFAELTPSMLNRRIDGVTTRTYAELYEWLEPGALLDHAPADWRRDWQAADAARF</sequence>
<evidence type="ECO:0000313" key="5">
    <source>
        <dbReference type="Proteomes" id="UP000006892"/>
    </source>
</evidence>
<dbReference type="Proteomes" id="UP001154400">
    <property type="component" value="Chromosome"/>
</dbReference>
<dbReference type="InterPro" id="IPR024188">
    <property type="entry name" value="GltB"/>
</dbReference>
<evidence type="ECO:0000256" key="2">
    <source>
        <dbReference type="PIRNR" id="PIRNR006429"/>
    </source>
</evidence>
<dbReference type="SUPFAM" id="SSF51395">
    <property type="entry name" value="FMN-linked oxidoreductases"/>
    <property type="match status" value="1"/>
</dbReference>
<dbReference type="RefSeq" id="WP_013415308.1">
    <property type="nucleotide sequence ID" value="NC_014659.1"/>
</dbReference>
<protein>
    <submittedName>
        <fullName evidence="4">Secreted ferredoxin-dependent glutamate synthase</fullName>
    </submittedName>
</protein>
<dbReference type="PANTHER" id="PTHR43819:SF1">
    <property type="entry name" value="ARCHAEAL-TYPE GLUTAMATE SYNTHASE [NADPH]"/>
    <property type="match status" value="1"/>
</dbReference>
<evidence type="ECO:0000256" key="1">
    <source>
        <dbReference type="ARBA" id="ARBA00009716"/>
    </source>
</evidence>
<comment type="similarity">
    <text evidence="1 2">Belongs to the glutamate synthase family.</text>
</comment>
<gene>
    <name evidence="4" type="ordered locus">REQ_13240</name>
</gene>
<dbReference type="PIRSF" id="PIRSF500060">
    <property type="entry name" value="UCP500060"/>
    <property type="match status" value="1"/>
</dbReference>
<dbReference type="CDD" id="cd02808">
    <property type="entry name" value="GltS_FMN"/>
    <property type="match status" value="1"/>
</dbReference>
<dbReference type="Pfam" id="PF01645">
    <property type="entry name" value="Glu_synthase"/>
    <property type="match status" value="1"/>
</dbReference>
<reference evidence="4" key="1">
    <citation type="journal article" date="2010" name="PLoS Genet.">
        <title>The genome of a pathogenic rhodococcus: cooptive virulence underpinned by key gene acquisitions.</title>
        <authorList>
            <person name="Letek M."/>
            <person name="Gonzalez P."/>
            <person name="Macarthur I."/>
            <person name="Rodriguez H."/>
            <person name="Freeman T.C."/>
            <person name="Valero-Rello A."/>
            <person name="Blanco M."/>
            <person name="Buckley T."/>
            <person name="Cherevach I."/>
            <person name="Fahey R."/>
            <person name="Hapeshi A."/>
            <person name="Holdstock J."/>
            <person name="Leadon D."/>
            <person name="Navas J."/>
            <person name="Ocampo A."/>
            <person name="Quail M.A."/>
            <person name="Sanders M."/>
            <person name="Scortti M.M."/>
            <person name="Prescott J.F."/>
            <person name="Fogarty U."/>
            <person name="Meijer W.G."/>
            <person name="Parkhill J."/>
            <person name="Bentley S.D."/>
            <person name="Vazquez-Boland J.A."/>
        </authorList>
    </citation>
    <scope>NUCLEOTIDE SEQUENCE [LARGE SCALE GENOMIC DNA]</scope>
    <source>
        <strain evidence="4 5">103S</strain>
    </source>
</reference>
<dbReference type="EMBL" id="FN563149">
    <property type="protein sequence ID" value="CBH47413.1"/>
    <property type="molecule type" value="Genomic_DNA"/>
</dbReference>
<evidence type="ECO:0000313" key="4">
    <source>
        <dbReference type="EMBL" id="CBH47413.1"/>
    </source>
</evidence>
<dbReference type="PIRSF" id="PIRSF006429">
    <property type="entry name" value="GOGAT_lg_2"/>
    <property type="match status" value="1"/>
</dbReference>